<dbReference type="PANTHER" id="PTHR39161">
    <property type="entry name" value="ADAPTER PROTEIN MECA"/>
    <property type="match status" value="1"/>
</dbReference>
<dbReference type="AlphaFoldDB" id="A0A9W6B1F5"/>
<comment type="similarity">
    <text evidence="1 2">Belongs to the MecA family.</text>
</comment>
<protein>
    <recommendedName>
        <fullName evidence="2">Adapter protein MecA</fullName>
    </recommendedName>
</protein>
<dbReference type="PIRSF" id="PIRSF029008">
    <property type="entry name" value="MecA"/>
    <property type="match status" value="1"/>
</dbReference>
<dbReference type="EMBL" id="BRPL01000002">
    <property type="protein sequence ID" value="GLB47036.1"/>
    <property type="molecule type" value="Genomic_DNA"/>
</dbReference>
<dbReference type="HAMAP" id="MF_01124">
    <property type="entry name" value="MecA"/>
    <property type="match status" value="1"/>
</dbReference>
<dbReference type="InterPro" id="IPR038471">
    <property type="entry name" value="MecA_C_sf"/>
</dbReference>
<dbReference type="PANTHER" id="PTHR39161:SF1">
    <property type="entry name" value="ADAPTER PROTEIN MECA 1"/>
    <property type="match status" value="1"/>
</dbReference>
<dbReference type="Pfam" id="PF05389">
    <property type="entry name" value="MecA"/>
    <property type="match status" value="1"/>
</dbReference>
<comment type="function">
    <text evidence="2">Enables the recognition and targeting of unfolded and aggregated proteins to the ClpC protease or to other proteins involved in proteolysis.</text>
</comment>
<comment type="subunit">
    <text evidence="2">Homodimer.</text>
</comment>
<name>A0A9W6B1F5_9LACO</name>
<dbReference type="RefSeq" id="WP_286136495.1">
    <property type="nucleotide sequence ID" value="NZ_BRPL01000002.1"/>
</dbReference>
<keyword evidence="4" id="KW-1185">Reference proteome</keyword>
<organism evidence="3 4">
    <name type="scientific">Philodulcilactobacillus myokoensis</name>
    <dbReference type="NCBI Taxonomy" id="2929573"/>
    <lineage>
        <taxon>Bacteria</taxon>
        <taxon>Bacillati</taxon>
        <taxon>Bacillota</taxon>
        <taxon>Bacilli</taxon>
        <taxon>Lactobacillales</taxon>
        <taxon>Lactobacillaceae</taxon>
        <taxon>Philodulcilactobacillus</taxon>
    </lineage>
</organism>
<evidence type="ECO:0000313" key="3">
    <source>
        <dbReference type="EMBL" id="GLB47036.1"/>
    </source>
</evidence>
<dbReference type="Gene3D" id="3.30.70.1950">
    <property type="match status" value="1"/>
</dbReference>
<dbReference type="InterPro" id="IPR008681">
    <property type="entry name" value="Neg-reg_MecA"/>
</dbReference>
<evidence type="ECO:0000256" key="1">
    <source>
        <dbReference type="ARBA" id="ARBA00005397"/>
    </source>
</evidence>
<dbReference type="GO" id="GO:0030674">
    <property type="term" value="F:protein-macromolecule adaptor activity"/>
    <property type="evidence" value="ECO:0007669"/>
    <property type="project" value="UniProtKB-UniRule"/>
</dbReference>
<evidence type="ECO:0000256" key="2">
    <source>
        <dbReference type="HAMAP-Rule" id="MF_01124"/>
    </source>
</evidence>
<dbReference type="Proteomes" id="UP001144204">
    <property type="component" value="Unassembled WGS sequence"/>
</dbReference>
<evidence type="ECO:0000313" key="4">
    <source>
        <dbReference type="Proteomes" id="UP001144204"/>
    </source>
</evidence>
<comment type="caution">
    <text evidence="3">The sequence shown here is derived from an EMBL/GenBank/DDBJ whole genome shotgun (WGS) entry which is preliminary data.</text>
</comment>
<proteinExistence type="inferred from homology"/>
<accession>A0A9W6B1F5</accession>
<reference evidence="3" key="1">
    <citation type="submission" date="2022-07" db="EMBL/GenBank/DDBJ databases">
        <authorList>
            <person name="Kouya T."/>
            <person name="Ishiyama Y."/>
        </authorList>
    </citation>
    <scope>NUCLEOTIDE SEQUENCE</scope>
    <source>
        <strain evidence="3">WR16-4</strain>
    </source>
</reference>
<reference evidence="3" key="2">
    <citation type="journal article" date="2023" name="PLoS ONE">
        <title>Philodulcilactobacillus myokoensis gen. nov., sp. nov., a fructophilic, acidophilic, and agar-phobic lactic acid bacterium isolated from fermented vegetable extracts.</title>
        <authorList>
            <person name="Kouya T."/>
            <person name="Ishiyama Y."/>
            <person name="Ohashi S."/>
            <person name="Kumakubo R."/>
            <person name="Yamazaki T."/>
            <person name="Otaki T."/>
        </authorList>
    </citation>
    <scope>NUCLEOTIDE SEQUENCE</scope>
    <source>
        <strain evidence="3">WR16-4</strain>
    </source>
</reference>
<sequence>MEIRRINDDTIKVLVSNSDLSERGITVLDLLGKRDQIKDFFYDILKEVDTKHQFIDDKSVVFQVLPNKNGLELIITKGDKGSHDAIKNTDELMQDQNNLDDDKNIDLDNHHWDSEGTSDHYDSSTQQYVIKLDHFEDFISISKVLKINNGTSDLYKYKGKYYLHLTFFLNVDGTSSDDIKDKLAFAYEYGDHTNVTSDILLEYGKRIMDTSALELTRYYFR</sequence>
<gene>
    <name evidence="2 3" type="primary">mecA</name>
    <name evidence="3" type="ORF">WR164_10150</name>
</gene>
<comment type="domain">
    <text evidence="2">The N-terminal domain probably binds unfolded/aggregated proteins; the C-terminal domain interacts with ClpC.</text>
</comment>